<comment type="similarity">
    <text evidence="1">Belongs to the isochorismatase family.</text>
</comment>
<dbReference type="GO" id="GO:0006307">
    <property type="term" value="P:DNA alkylation repair"/>
    <property type="evidence" value="ECO:0007669"/>
    <property type="project" value="InterPro"/>
</dbReference>
<name>A0A1L7WK16_9HELO</name>
<dbReference type="InterPro" id="IPR057088">
    <property type="entry name" value="GLRG_09195_Thiored"/>
</dbReference>
<dbReference type="OrthoDB" id="445341at2759"/>
<dbReference type="Gene3D" id="3.40.50.850">
    <property type="entry name" value="Isochorismatase-like"/>
    <property type="match status" value="1"/>
</dbReference>
<dbReference type="EMBL" id="FJOG01000003">
    <property type="protein sequence ID" value="CZR53124.1"/>
    <property type="molecule type" value="Genomic_DNA"/>
</dbReference>
<dbReference type="STRING" id="576137.A0A1L7WK16"/>
<dbReference type="PANTHER" id="PTHR31212:SF5">
    <property type="entry name" value="ISOCHORISMATASE FAMILY PROTEIN FAMILY (AFU_ORTHOLOGUE AFUA_3G14500)"/>
    <property type="match status" value="1"/>
</dbReference>
<dbReference type="Pfam" id="PF00857">
    <property type="entry name" value="Isochorismatase"/>
    <property type="match status" value="1"/>
</dbReference>
<dbReference type="InterPro" id="IPR027450">
    <property type="entry name" value="AlkB-like"/>
</dbReference>
<dbReference type="Pfam" id="PF24470">
    <property type="entry name" value="Thiored_Isochorism"/>
    <property type="match status" value="1"/>
</dbReference>
<keyword evidence="6" id="KW-1185">Reference proteome</keyword>
<organism evidence="5 6">
    <name type="scientific">Phialocephala subalpina</name>
    <dbReference type="NCBI Taxonomy" id="576137"/>
    <lineage>
        <taxon>Eukaryota</taxon>
        <taxon>Fungi</taxon>
        <taxon>Dikarya</taxon>
        <taxon>Ascomycota</taxon>
        <taxon>Pezizomycotina</taxon>
        <taxon>Leotiomycetes</taxon>
        <taxon>Helotiales</taxon>
        <taxon>Mollisiaceae</taxon>
        <taxon>Phialocephala</taxon>
        <taxon>Phialocephala fortinii species complex</taxon>
    </lineage>
</organism>
<dbReference type="InterPro" id="IPR032854">
    <property type="entry name" value="ALKBH3"/>
</dbReference>
<feature type="compositionally biased region" description="Low complexity" evidence="2">
    <location>
        <begin position="336"/>
        <end position="349"/>
    </location>
</feature>
<dbReference type="AlphaFoldDB" id="A0A1L7WK16"/>
<dbReference type="InterPro" id="IPR036380">
    <property type="entry name" value="Isochorismatase-like_sf"/>
</dbReference>
<dbReference type="Gene3D" id="2.60.120.590">
    <property type="entry name" value="Alpha-ketoglutarate-dependent dioxygenase AlkB-like"/>
    <property type="match status" value="1"/>
</dbReference>
<dbReference type="PROSITE" id="PS50405">
    <property type="entry name" value="GST_CTER"/>
    <property type="match status" value="1"/>
</dbReference>
<evidence type="ECO:0000313" key="6">
    <source>
        <dbReference type="Proteomes" id="UP000184330"/>
    </source>
</evidence>
<dbReference type="InterPro" id="IPR037151">
    <property type="entry name" value="AlkB-like_sf"/>
</dbReference>
<dbReference type="InterPro" id="IPR036282">
    <property type="entry name" value="Glutathione-S-Trfase_C_sf"/>
</dbReference>
<dbReference type="SUPFAM" id="SSF51197">
    <property type="entry name" value="Clavaminate synthase-like"/>
    <property type="match status" value="1"/>
</dbReference>
<proteinExistence type="inferred from homology"/>
<dbReference type="Pfam" id="PF13532">
    <property type="entry name" value="2OG-FeII_Oxy_2"/>
    <property type="match status" value="1"/>
</dbReference>
<reference evidence="5 6" key="1">
    <citation type="submission" date="2016-03" db="EMBL/GenBank/DDBJ databases">
        <authorList>
            <person name="Ploux O."/>
        </authorList>
    </citation>
    <scope>NUCLEOTIDE SEQUENCE [LARGE SCALE GENOMIC DNA]</scope>
    <source>
        <strain evidence="5 6">UAMH 11012</strain>
    </source>
</reference>
<dbReference type="Gene3D" id="1.20.1050.10">
    <property type="match status" value="1"/>
</dbReference>
<dbReference type="PANTHER" id="PTHR31212">
    <property type="entry name" value="ALPHA-KETOGLUTARATE-DEPENDENT DIOXYGENASE ALKB HOMOLOG 3"/>
    <property type="match status" value="1"/>
</dbReference>
<evidence type="ECO:0000259" key="3">
    <source>
        <dbReference type="PROSITE" id="PS50405"/>
    </source>
</evidence>
<feature type="domain" description="Fe2OG dioxygenase" evidence="4">
    <location>
        <begin position="562"/>
        <end position="684"/>
    </location>
</feature>
<evidence type="ECO:0000256" key="2">
    <source>
        <dbReference type="SAM" id="MobiDB-lite"/>
    </source>
</evidence>
<dbReference type="InterPro" id="IPR000868">
    <property type="entry name" value="Isochorismatase-like_dom"/>
</dbReference>
<feature type="compositionally biased region" description="Basic residues" evidence="2">
    <location>
        <begin position="361"/>
        <end position="377"/>
    </location>
</feature>
<gene>
    <name evidence="5" type="ORF">PAC_03002</name>
</gene>
<dbReference type="Pfam" id="PF14497">
    <property type="entry name" value="GST_C_3"/>
    <property type="match status" value="1"/>
</dbReference>
<accession>A0A1L7WK16</accession>
<evidence type="ECO:0000313" key="5">
    <source>
        <dbReference type="EMBL" id="CZR53124.1"/>
    </source>
</evidence>
<dbReference type="CDD" id="cd00299">
    <property type="entry name" value="GST_C_family"/>
    <property type="match status" value="1"/>
</dbReference>
<dbReference type="SUPFAM" id="SSF47616">
    <property type="entry name" value="GST C-terminal domain-like"/>
    <property type="match status" value="1"/>
</dbReference>
<feature type="region of interest" description="Disordered" evidence="2">
    <location>
        <begin position="275"/>
        <end position="396"/>
    </location>
</feature>
<feature type="domain" description="GST C-terminal" evidence="3">
    <location>
        <begin position="803"/>
        <end position="944"/>
    </location>
</feature>
<evidence type="ECO:0000259" key="4">
    <source>
        <dbReference type="PROSITE" id="PS51471"/>
    </source>
</evidence>
<evidence type="ECO:0000256" key="1">
    <source>
        <dbReference type="ARBA" id="ARBA00006336"/>
    </source>
</evidence>
<sequence length="959" mass="106303">MFEIDENNLPFVRTRQALLLLDLQNDFISTGGILPVEQPPDFLDRTLKLVPEFRTSGNIIWIRSVFEASRPINEPVGDCESVITDNELDPKHRGGDAHLRTRTRPSQSLIERHQRIASANGIDLEVDTALEAEEGGETEESEEAYLTLRPNQLPQAVLPTSPGTNFSLAASMKIDGKKDLIFQKSWYSAFKDGSLVQILRAKFVTEIYLCGALTNISVFATAMDAARHGYAITIVDDCLGYRSKARHDEALRRLVEFAGCDIISSEELIADLRQKARRHQTPPRIQHQRPQPKGSSSTGIENLMAGLALKPPGKRATSNGPPDDVAAATETAGGDSSESLKSSEAASESTPKAAEIDGKKRERVRTKIKSRRRHSKSAPKDNGEGSSIANAPPSPISSTLLAATQALEKLPNSFLSEHEQAVKAATSLIPESLSLETTPPAQPDDLDIDTTPSAMAPATKSGVTSEAAPISYCEGDTTVIYNLLDDDVADRIFEKLRDEVRWQKMSHQGGDVPRLVAVQGQIDEDGSIPIYRHPADESPPLLTFSPTVSLIQSQVEKKLGHAVNHVLIQFYRDGDDHITEHSDKTLDIVRDTFICNVSLGSKRTMTFRTKRPPKGTEERETGAGKPRQVQKVPLPHNSMARVGLKTNEKWLHAIRPDKRMAWEKSPEELAYDCGRISLTFRLIGTFLSKDQQKIWGQGAVSKSKDKASAIINGDAKQSEMLIRAFSKENNSSDFDWEGVYGAGFDVLHISNWPKLVLSGEFVADLRVKFMLSEFGITFTEARSTSFNWKDDRSPKAAAPVVETPVKYTDNDASQSVVIGDIAIMLYLDSVYGTKTKINGPDLAKQFTRLQQAGELLKKWRTTPFNLETFREEMQIWEVFAGEAPYIAGSTTSLADFAFFPVLEEIRKDWSNIEGFDNLVKYYQSMRDRETAVKILGSREDAVDLLTEKTKELWVGKTKA</sequence>
<protein>
    <submittedName>
        <fullName evidence="5">Related to isochorismatase family protein family</fullName>
    </submittedName>
</protein>
<dbReference type="SUPFAM" id="SSF52499">
    <property type="entry name" value="Isochorismatase-like hydrolases"/>
    <property type="match status" value="1"/>
</dbReference>
<dbReference type="Proteomes" id="UP000184330">
    <property type="component" value="Unassembled WGS sequence"/>
</dbReference>
<dbReference type="PROSITE" id="PS51471">
    <property type="entry name" value="FE2OG_OXY"/>
    <property type="match status" value="1"/>
</dbReference>
<dbReference type="GO" id="GO:0051213">
    <property type="term" value="F:dioxygenase activity"/>
    <property type="evidence" value="ECO:0007669"/>
    <property type="project" value="InterPro"/>
</dbReference>
<dbReference type="InterPro" id="IPR005123">
    <property type="entry name" value="Oxoglu/Fe-dep_dioxygenase_dom"/>
</dbReference>
<dbReference type="InterPro" id="IPR010987">
    <property type="entry name" value="Glutathione-S-Trfase_C-like"/>
</dbReference>
<feature type="region of interest" description="Disordered" evidence="2">
    <location>
        <begin position="607"/>
        <end position="630"/>
    </location>
</feature>
<dbReference type="InterPro" id="IPR004046">
    <property type="entry name" value="GST_C"/>
</dbReference>
<dbReference type="CDD" id="cd00431">
    <property type="entry name" value="cysteine_hydrolases"/>
    <property type="match status" value="1"/>
</dbReference>